<feature type="compositionally biased region" description="Basic residues" evidence="1">
    <location>
        <begin position="382"/>
        <end position="393"/>
    </location>
</feature>
<protein>
    <recommendedName>
        <fullName evidence="2">AAA+ ATPase domain-containing protein</fullName>
    </recommendedName>
</protein>
<proteinExistence type="predicted"/>
<dbReference type="EMBL" id="PNEN01000256">
    <property type="protein sequence ID" value="PPJ60556.1"/>
    <property type="molecule type" value="Genomic_DNA"/>
</dbReference>
<dbReference type="STRING" id="357750.A0A2S6CLE2"/>
<evidence type="ECO:0000313" key="4">
    <source>
        <dbReference type="Proteomes" id="UP000237631"/>
    </source>
</evidence>
<sequence length="718" mass="80883">MNGSDPLDNFDFNAFLNQSNGIPSTDADLNEAISPPPPPGEEVPDTSISKGQIGTEIAVRQLYRKDATEPWKPWKAGEDPDISKHAESLKYALVDRRERNSEFDEGLSLHSVTIQNAALRRLLTAVFEGYRGFSSTTTNLTFRAPFHDFVHCWIQYETVQATLPLDSTESQVFTLFTSIIEPEIRPLLALKQDILREGQAEFQDAWLVFTPDTEVATTLEEGDRIYSFLSSTYTSIRDEVFLGLTVRHVGYDGTKFGWEQGYLLIGAYDGLKALRDLDAVPLQFHPRQQEIISVTTSRGRDFVNLQGWHYKAYSGRVIPVDQRRRVRQVDHGRIVVDTAMYYSQTDTPSLLSALGPSPSPPTDTMPPQPDPYFDPFAVTPRPKAKKSPKRRRKQVEAVPMKLSEDLYHLCAPFVKGYDITTKQWATFAVDNIHDITFSAAAFKHLFLPHDYKDLILAFVQSHLNKEDAFDDVIEGKGQGMIMLLHGPPGLGKTLTAEAVAEEMRVPLYVVSAGQLGFDVETMEEKLQDVLDICAKWGAVLLLDEADVFLEQRQLTDLHRNRLVSIFLRLLEHYPGCLFLTTNRVAAFDRAFKSRIDLAIDYPPLDFGARHHIWQTFIRASEHFPQHYSGITDDEMFDLAELELNGREIKNLVKTGRLLAKSKGEQLGMGHLRSVICVQAGFGGDGSGLRYPAPDWFQAGLGRLVVQTTMRVRRGISFA</sequence>
<evidence type="ECO:0000259" key="2">
    <source>
        <dbReference type="SMART" id="SM00382"/>
    </source>
</evidence>
<dbReference type="Gene3D" id="3.40.50.300">
    <property type="entry name" value="P-loop containing nucleotide triphosphate hydrolases"/>
    <property type="match status" value="1"/>
</dbReference>
<evidence type="ECO:0000256" key="1">
    <source>
        <dbReference type="SAM" id="MobiDB-lite"/>
    </source>
</evidence>
<dbReference type="SMART" id="SM00382">
    <property type="entry name" value="AAA"/>
    <property type="match status" value="1"/>
</dbReference>
<dbReference type="GO" id="GO:0016887">
    <property type="term" value="F:ATP hydrolysis activity"/>
    <property type="evidence" value="ECO:0007669"/>
    <property type="project" value="InterPro"/>
</dbReference>
<feature type="region of interest" description="Disordered" evidence="1">
    <location>
        <begin position="1"/>
        <end position="51"/>
    </location>
</feature>
<dbReference type="CDD" id="cd19481">
    <property type="entry name" value="RecA-like_protease"/>
    <property type="match status" value="1"/>
</dbReference>
<dbReference type="Pfam" id="PF22942">
    <property type="entry name" value="DUF7025"/>
    <property type="match status" value="1"/>
</dbReference>
<dbReference type="InterPro" id="IPR003959">
    <property type="entry name" value="ATPase_AAA_core"/>
</dbReference>
<organism evidence="3 4">
    <name type="scientific">Cercospora berteroae</name>
    <dbReference type="NCBI Taxonomy" id="357750"/>
    <lineage>
        <taxon>Eukaryota</taxon>
        <taxon>Fungi</taxon>
        <taxon>Dikarya</taxon>
        <taxon>Ascomycota</taxon>
        <taxon>Pezizomycotina</taxon>
        <taxon>Dothideomycetes</taxon>
        <taxon>Dothideomycetidae</taxon>
        <taxon>Mycosphaerellales</taxon>
        <taxon>Mycosphaerellaceae</taxon>
        <taxon>Cercospora</taxon>
    </lineage>
</organism>
<gene>
    <name evidence="3" type="ORF">CBER1_10833</name>
</gene>
<dbReference type="InterPro" id="IPR054289">
    <property type="entry name" value="DUF7025"/>
</dbReference>
<dbReference type="PANTHER" id="PTHR46411:SF3">
    <property type="entry name" value="AAA+ ATPASE DOMAIN-CONTAINING PROTEIN"/>
    <property type="match status" value="1"/>
</dbReference>
<dbReference type="InterPro" id="IPR027417">
    <property type="entry name" value="P-loop_NTPase"/>
</dbReference>
<evidence type="ECO:0000313" key="3">
    <source>
        <dbReference type="EMBL" id="PPJ60556.1"/>
    </source>
</evidence>
<dbReference type="Proteomes" id="UP000237631">
    <property type="component" value="Unassembled WGS sequence"/>
</dbReference>
<dbReference type="Pfam" id="PF00004">
    <property type="entry name" value="AAA"/>
    <property type="match status" value="1"/>
</dbReference>
<feature type="domain" description="AAA+ ATPase" evidence="2">
    <location>
        <begin position="478"/>
        <end position="605"/>
    </location>
</feature>
<dbReference type="GO" id="GO:0005524">
    <property type="term" value="F:ATP binding"/>
    <property type="evidence" value="ECO:0007669"/>
    <property type="project" value="InterPro"/>
</dbReference>
<dbReference type="AlphaFoldDB" id="A0A2S6CLE2"/>
<feature type="region of interest" description="Disordered" evidence="1">
    <location>
        <begin position="351"/>
        <end position="395"/>
    </location>
</feature>
<reference evidence="4" key="1">
    <citation type="journal article" date="2017" name="bioRxiv">
        <title>Conservation of a gene cluster reveals novel cercosporin biosynthetic mechanisms and extends production to the genus Colletotrichum.</title>
        <authorList>
            <person name="de Jonge R."/>
            <person name="Ebert M.K."/>
            <person name="Huitt-Roehl C.R."/>
            <person name="Pal P."/>
            <person name="Suttle J.C."/>
            <person name="Spanner R.E."/>
            <person name="Neubauer J.D."/>
            <person name="Jurick W.M.II."/>
            <person name="Stott K.A."/>
            <person name="Secor G.A."/>
            <person name="Thomma B.P.H.J."/>
            <person name="Van de Peer Y."/>
            <person name="Townsend C.A."/>
            <person name="Bolton M.D."/>
        </authorList>
    </citation>
    <scope>NUCLEOTIDE SEQUENCE [LARGE SCALE GENOMIC DNA]</scope>
    <source>
        <strain evidence="4">CBS538.71</strain>
    </source>
</reference>
<feature type="compositionally biased region" description="Pro residues" evidence="1">
    <location>
        <begin position="357"/>
        <end position="372"/>
    </location>
</feature>
<keyword evidence="4" id="KW-1185">Reference proteome</keyword>
<accession>A0A2S6CLE2</accession>
<dbReference type="PANTHER" id="PTHR46411">
    <property type="entry name" value="FAMILY ATPASE, PUTATIVE-RELATED"/>
    <property type="match status" value="1"/>
</dbReference>
<comment type="caution">
    <text evidence="3">The sequence shown here is derived from an EMBL/GenBank/DDBJ whole genome shotgun (WGS) entry which is preliminary data.</text>
</comment>
<dbReference type="OrthoDB" id="10042665at2759"/>
<name>A0A2S6CLE2_9PEZI</name>
<dbReference type="SUPFAM" id="SSF52540">
    <property type="entry name" value="P-loop containing nucleoside triphosphate hydrolases"/>
    <property type="match status" value="1"/>
</dbReference>
<dbReference type="InterPro" id="IPR003593">
    <property type="entry name" value="AAA+_ATPase"/>
</dbReference>